<evidence type="ECO:0000313" key="1">
    <source>
        <dbReference type="EMBL" id="GIZ03065.1"/>
    </source>
</evidence>
<keyword evidence="2" id="KW-1185">Reference proteome</keyword>
<name>A0AAV4Y9C7_CAEEX</name>
<reference evidence="1 2" key="1">
    <citation type="submission" date="2021-06" db="EMBL/GenBank/DDBJ databases">
        <title>Caerostris extrusa draft genome.</title>
        <authorList>
            <person name="Kono N."/>
            <person name="Arakawa K."/>
        </authorList>
    </citation>
    <scope>NUCLEOTIDE SEQUENCE [LARGE SCALE GENOMIC DNA]</scope>
</reference>
<dbReference type="EMBL" id="BPLR01001546">
    <property type="protein sequence ID" value="GIZ03065.1"/>
    <property type="molecule type" value="Genomic_DNA"/>
</dbReference>
<dbReference type="Proteomes" id="UP001054945">
    <property type="component" value="Unassembled WGS sequence"/>
</dbReference>
<accession>A0AAV4Y9C7</accession>
<protein>
    <submittedName>
        <fullName evidence="1">Uncharacterized protein</fullName>
    </submittedName>
</protein>
<comment type="caution">
    <text evidence="1">The sequence shown here is derived from an EMBL/GenBank/DDBJ whole genome shotgun (WGS) entry which is preliminary data.</text>
</comment>
<dbReference type="AlphaFoldDB" id="A0AAV4Y9C7"/>
<organism evidence="1 2">
    <name type="scientific">Caerostris extrusa</name>
    <name type="common">Bark spider</name>
    <name type="synonym">Caerostris bankana</name>
    <dbReference type="NCBI Taxonomy" id="172846"/>
    <lineage>
        <taxon>Eukaryota</taxon>
        <taxon>Metazoa</taxon>
        <taxon>Ecdysozoa</taxon>
        <taxon>Arthropoda</taxon>
        <taxon>Chelicerata</taxon>
        <taxon>Arachnida</taxon>
        <taxon>Araneae</taxon>
        <taxon>Araneomorphae</taxon>
        <taxon>Entelegynae</taxon>
        <taxon>Araneoidea</taxon>
        <taxon>Araneidae</taxon>
        <taxon>Caerostris</taxon>
    </lineage>
</organism>
<proteinExistence type="predicted"/>
<sequence>MRCIVAQIGGYASSGYWLERQWTNRRFSSLMNDIVVSQREMVMVCDKDEKWQTLFQIQSKMKTLRNAFLPSPSI</sequence>
<evidence type="ECO:0000313" key="2">
    <source>
        <dbReference type="Proteomes" id="UP001054945"/>
    </source>
</evidence>
<gene>
    <name evidence="1" type="ORF">CEXT_637281</name>
</gene>